<dbReference type="STRING" id="6526.A0A2C9KAE7"/>
<dbReference type="EnsemblMetazoa" id="BGLB016950-RC">
    <property type="protein sequence ID" value="BGLB016950-PC"/>
    <property type="gene ID" value="BGLB016950"/>
</dbReference>
<dbReference type="InterPro" id="IPR045478">
    <property type="entry name" value="Exportin-5_C"/>
</dbReference>
<dbReference type="EnsemblMetazoa" id="BGLB016950-RF">
    <property type="protein sequence ID" value="BGLB016950-PF"/>
    <property type="gene ID" value="BGLB016950"/>
</dbReference>
<dbReference type="InterPro" id="IPR045065">
    <property type="entry name" value="XPO1/5"/>
</dbReference>
<feature type="domain" description="Exportin-5 C-terminal" evidence="4">
    <location>
        <begin position="308"/>
        <end position="1133"/>
    </location>
</feature>
<dbReference type="EnsemblMetazoa" id="BGLB016950-RD">
    <property type="protein sequence ID" value="BGLB016950-PD"/>
    <property type="gene ID" value="BGLB016950"/>
</dbReference>
<dbReference type="AlphaFoldDB" id="A0A2C9KAE7"/>
<dbReference type="GO" id="GO:0006611">
    <property type="term" value="P:protein export from nucleus"/>
    <property type="evidence" value="ECO:0007669"/>
    <property type="project" value="InterPro"/>
</dbReference>
<evidence type="ECO:0000313" key="6">
    <source>
        <dbReference type="Proteomes" id="UP000076420"/>
    </source>
</evidence>
<organism evidence="5 6">
    <name type="scientific">Biomphalaria glabrata</name>
    <name type="common">Bloodfluke planorb</name>
    <name type="synonym">Freshwater snail</name>
    <dbReference type="NCBI Taxonomy" id="6526"/>
    <lineage>
        <taxon>Eukaryota</taxon>
        <taxon>Metazoa</taxon>
        <taxon>Spiralia</taxon>
        <taxon>Lophotrochozoa</taxon>
        <taxon>Mollusca</taxon>
        <taxon>Gastropoda</taxon>
        <taxon>Heterobranchia</taxon>
        <taxon>Euthyneura</taxon>
        <taxon>Panpulmonata</taxon>
        <taxon>Hygrophila</taxon>
        <taxon>Lymnaeoidea</taxon>
        <taxon>Planorbidae</taxon>
        <taxon>Biomphalaria</taxon>
    </lineage>
</organism>
<dbReference type="Pfam" id="PF03810">
    <property type="entry name" value="IBN_N"/>
    <property type="match status" value="1"/>
</dbReference>
<reference evidence="5" key="1">
    <citation type="journal article" date="2004" name="J. Parasitol.">
        <title>The mitochondrial genome of Biomphalaria glabrata (Gastropoda: Basommatophora), intermediate host of Schistosoma mansoni.</title>
        <authorList>
            <person name="DeJong R.J."/>
            <person name="Emery A.M."/>
            <person name="Adema C.M."/>
        </authorList>
    </citation>
    <scope>NUCLEOTIDE SEQUENCE</scope>
    <source>
        <strain evidence="5">BB02</strain>
    </source>
</reference>
<feature type="domain" description="Importin N-terminal" evidence="2">
    <location>
        <begin position="34"/>
        <end position="99"/>
    </location>
</feature>
<reference evidence="5" key="2">
    <citation type="submission" date="2013-03" db="EMBL/GenBank/DDBJ databases">
        <title>Sequence assembly of the Biomphalaria glabrata genome version 4.3.</title>
        <authorList>
            <person name="Warren W."/>
            <person name="Wilson R.K."/>
            <person name="Hillier L.W."/>
            <person name="Minx P."/>
        </authorList>
    </citation>
    <scope>NUCLEOTIDE SEQUENCE</scope>
    <source>
        <strain evidence="5">BB02</strain>
    </source>
</reference>
<dbReference type="EnsemblMetazoa" id="BGLB016950-RE">
    <property type="protein sequence ID" value="BGLB016950-PE"/>
    <property type="gene ID" value="BGLB016950"/>
</dbReference>
<dbReference type="PANTHER" id="PTHR11223:SF3">
    <property type="entry name" value="EXPORTIN-5"/>
    <property type="match status" value="1"/>
</dbReference>
<dbReference type="InterPro" id="IPR013598">
    <property type="entry name" value="Exportin-1/Importin-b-like"/>
</dbReference>
<dbReference type="Proteomes" id="UP000076420">
    <property type="component" value="Unassembled WGS sequence"/>
</dbReference>
<dbReference type="EnsemblMetazoa" id="BGLB016950-RA">
    <property type="protein sequence ID" value="BGLB016950-PA"/>
    <property type="gene ID" value="BGLB016950"/>
</dbReference>
<dbReference type="InterPro" id="IPR016024">
    <property type="entry name" value="ARM-type_fold"/>
</dbReference>
<dbReference type="GO" id="GO:0006405">
    <property type="term" value="P:RNA export from nucleus"/>
    <property type="evidence" value="ECO:0007669"/>
    <property type="project" value="TreeGrafter"/>
</dbReference>
<proteinExistence type="inferred from homology"/>
<protein>
    <recommendedName>
        <fullName evidence="7">Importin N-terminal domain-containing protein</fullName>
    </recommendedName>
</protein>
<accession>A0A2C9KAE7</accession>
<name>A0A2C9KAE7_BIOGL</name>
<dbReference type="GO" id="GO:0042565">
    <property type="term" value="C:RNA nuclear export complex"/>
    <property type="evidence" value="ECO:0007669"/>
    <property type="project" value="TreeGrafter"/>
</dbReference>
<dbReference type="GO" id="GO:0005634">
    <property type="term" value="C:nucleus"/>
    <property type="evidence" value="ECO:0007669"/>
    <property type="project" value="TreeGrafter"/>
</dbReference>
<dbReference type="VEuPathDB" id="VectorBase:BGLAX_027383"/>
<dbReference type="OrthoDB" id="2215036at2759"/>
<reference evidence="5" key="3">
    <citation type="submission" date="2020-05" db="UniProtKB">
        <authorList>
            <consortium name="EnsemblMetazoa"/>
        </authorList>
    </citation>
    <scope>IDENTIFICATION</scope>
    <source>
        <strain evidence="5">BB02</strain>
    </source>
</reference>
<dbReference type="Gene3D" id="1.25.10.10">
    <property type="entry name" value="Leucine-rich Repeat Variant"/>
    <property type="match status" value="1"/>
</dbReference>
<dbReference type="GO" id="GO:0005049">
    <property type="term" value="F:nuclear export signal receptor activity"/>
    <property type="evidence" value="ECO:0007669"/>
    <property type="project" value="InterPro"/>
</dbReference>
<evidence type="ECO:0000259" key="3">
    <source>
        <dbReference type="Pfam" id="PF08389"/>
    </source>
</evidence>
<dbReference type="GO" id="GO:0003723">
    <property type="term" value="F:RNA binding"/>
    <property type="evidence" value="ECO:0007669"/>
    <property type="project" value="TreeGrafter"/>
</dbReference>
<dbReference type="Pfam" id="PF08389">
    <property type="entry name" value="Xpo1"/>
    <property type="match status" value="1"/>
</dbReference>
<feature type="domain" description="Exportin-1/Importin-beta-like" evidence="3">
    <location>
        <begin position="111"/>
        <end position="265"/>
    </location>
</feature>
<dbReference type="Pfam" id="PF19273">
    <property type="entry name" value="Exportin-5"/>
    <property type="match status" value="1"/>
</dbReference>
<dbReference type="InterPro" id="IPR011989">
    <property type="entry name" value="ARM-like"/>
</dbReference>
<evidence type="ECO:0008006" key="7">
    <source>
        <dbReference type="Google" id="ProtNLM"/>
    </source>
</evidence>
<dbReference type="InterPro" id="IPR001494">
    <property type="entry name" value="Importin-beta_N"/>
</dbReference>
<evidence type="ECO:0000259" key="2">
    <source>
        <dbReference type="Pfam" id="PF03810"/>
    </source>
</evidence>
<dbReference type="EnsemblMetazoa" id="BGLB016950-RB">
    <property type="protein sequence ID" value="BGLB016950-PB"/>
    <property type="gene ID" value="BGLB016950"/>
</dbReference>
<evidence type="ECO:0000313" key="5">
    <source>
        <dbReference type="EnsemblMetazoa" id="BGLB016950-PF"/>
    </source>
</evidence>
<sequence>MAFTSVHLEVIHSLINAVEKVMNPLATNEERQIAHKICEEFKETSKQSFQYGLHLAEKNNSSFVRHFGLQVVEHFIKYRWQEASPADKSDLKINVFKLVDQGTKDILEEEQHIKDGVSRILVELMKREWPQLWENLFTDFTVLCRNGETQTELVLLTLLRLTEDVVRFQNLPHARRRELLQALTSGMSSISSFFMFTLNAHLEKYKSKTGIEAEKSCKICLCVLDTLTAFVDWINITHIIEANLLPRLSSLLLDKNLCLRASECLLLIVGRKGKISERKPIMVLFSQEAMTVLLQAANNATEHITESTNYIFLKRLCEILLEIGKQLCYLWGSSEDTGQPPNFEMYLKALLAFTQHPSQSLRQMIYTMWLIFLRHPIASKDPVFQSVLPMLIQCGTVCLHKVGFPSHSNSVSCDYSRLEFDTDEEFNAVLSCLRVSVVESIRTLTLMVPKLTFSVASAWLTELLNKPIDIGTGADADRGICNLSSPSFISWDACSVFLEAVMSKLFVGDGDKSFVQEGIDLLHKALAYQMQDPLILSAVLSCLSGLFPFLNYTPQTLPQVLEKIFGAVVFNLPGQTKSTRSQAVKNVRVHACSVLVKICKNYPGLLLPEFRHLYDSVKQLDSDREQLSQMEKIILIEALIIVSNQFHDFARQAAFIEEVIAPVKELWSSEDFNKAFSSPEYFMDYVGLNKAAVEPSSADTCGINRSHITYCINTILAVIKRSQWPEDYNVAQRGGFIIGGEGCSVLRNPATPYISPLLNNLMTLLKTTCSLFKPEYLHLRHIDFVRAYDLTEHDKLNILGIPPVSVDNSDSLVYRHPLERMQIFISTVFDYGFHILGNASQCLGAEFYCVPGLSKVIIENLIVNFKLLPDFRAKTFIRNFIKPFIQCCPKGQCSTVVLPVLYILTSDILQRLSERWLIINKRVEEEAQSEEQSDPESQEILEEHVVRQLTREYLELLVLVLTGKSVNSDVKEEMAMEDGDVGKQTGSNPPFKELSELGVMVVGTKELFPSIIMCIINGFSWADTTVCHRCTQMLWPVVKQIVANNDMSEEAASHIFVAILTGLQLHGEHESTQSCLLTLSFFYYETLRQKFPSLTQVLHKIPDVNVNLIKNLEVELSSRTGQEKKKKIASRRLFPALLGEVSLIGSGGLCSTAICRSCFFQPGDQRQFSWMKWSLKIWDYHDSALRSVLLIRA</sequence>
<dbReference type="GO" id="GO:0005737">
    <property type="term" value="C:cytoplasm"/>
    <property type="evidence" value="ECO:0007669"/>
    <property type="project" value="TreeGrafter"/>
</dbReference>
<dbReference type="PANTHER" id="PTHR11223">
    <property type="entry name" value="EXPORTIN 1/5"/>
    <property type="match status" value="1"/>
</dbReference>
<evidence type="ECO:0000259" key="4">
    <source>
        <dbReference type="Pfam" id="PF19273"/>
    </source>
</evidence>
<evidence type="ECO:0000256" key="1">
    <source>
        <dbReference type="ARBA" id="ARBA00009466"/>
    </source>
</evidence>
<dbReference type="GO" id="GO:0031267">
    <property type="term" value="F:small GTPase binding"/>
    <property type="evidence" value="ECO:0007669"/>
    <property type="project" value="InterPro"/>
</dbReference>
<comment type="similarity">
    <text evidence="1">Belongs to the exportin family.</text>
</comment>
<dbReference type="SUPFAM" id="SSF48371">
    <property type="entry name" value="ARM repeat"/>
    <property type="match status" value="1"/>
</dbReference>
<gene>
    <name evidence="5" type="primary">106072146</name>
</gene>
<dbReference type="KEGG" id="bgt:106072146"/>
<dbReference type="VEuPathDB" id="VectorBase:BGLB016950"/>